<keyword evidence="2" id="KW-1185">Reference proteome</keyword>
<evidence type="ECO:0000313" key="1">
    <source>
        <dbReference type="EMBL" id="KAI3820117.1"/>
    </source>
</evidence>
<accession>A0ACB9JIF7</accession>
<proteinExistence type="predicted"/>
<name>A0ACB9JIF7_9ASTR</name>
<sequence length="127" mass="14209">MVARNVLFNLLEKGGMQKQLVIRVEDSHVGVEFDKGSNGSLHATPCLVLSREFVDGAHGLNCSTSLDSYSGNDSFNPSVQVELSCKEILSTHDFTCKEPRHFHRRETLITISDCRLPSNLFFHDIES</sequence>
<reference evidence="1 2" key="2">
    <citation type="journal article" date="2022" name="Mol. Ecol. Resour.">
        <title>The genomes of chicory, endive, great burdock and yacon provide insights into Asteraceae paleo-polyploidization history and plant inulin production.</title>
        <authorList>
            <person name="Fan W."/>
            <person name="Wang S."/>
            <person name="Wang H."/>
            <person name="Wang A."/>
            <person name="Jiang F."/>
            <person name="Liu H."/>
            <person name="Zhao H."/>
            <person name="Xu D."/>
            <person name="Zhang Y."/>
        </authorList>
    </citation>
    <scope>NUCLEOTIDE SEQUENCE [LARGE SCALE GENOMIC DNA]</scope>
    <source>
        <strain evidence="2">cv. Yunnan</strain>
        <tissue evidence="1">Leaves</tissue>
    </source>
</reference>
<evidence type="ECO:0000313" key="2">
    <source>
        <dbReference type="Proteomes" id="UP001056120"/>
    </source>
</evidence>
<dbReference type="Proteomes" id="UP001056120">
    <property type="component" value="Linkage Group LG04"/>
</dbReference>
<gene>
    <name evidence="1" type="ORF">L1987_13975</name>
</gene>
<comment type="caution">
    <text evidence="1">The sequence shown here is derived from an EMBL/GenBank/DDBJ whole genome shotgun (WGS) entry which is preliminary data.</text>
</comment>
<reference evidence="2" key="1">
    <citation type="journal article" date="2022" name="Mol. Ecol. Resour.">
        <title>The genomes of chicory, endive, great burdock and yacon provide insights into Asteraceae palaeo-polyploidization history and plant inulin production.</title>
        <authorList>
            <person name="Fan W."/>
            <person name="Wang S."/>
            <person name="Wang H."/>
            <person name="Wang A."/>
            <person name="Jiang F."/>
            <person name="Liu H."/>
            <person name="Zhao H."/>
            <person name="Xu D."/>
            <person name="Zhang Y."/>
        </authorList>
    </citation>
    <scope>NUCLEOTIDE SEQUENCE [LARGE SCALE GENOMIC DNA]</scope>
    <source>
        <strain evidence="2">cv. Yunnan</strain>
    </source>
</reference>
<protein>
    <submittedName>
        <fullName evidence="1">Uncharacterized protein</fullName>
    </submittedName>
</protein>
<organism evidence="1 2">
    <name type="scientific">Smallanthus sonchifolius</name>
    <dbReference type="NCBI Taxonomy" id="185202"/>
    <lineage>
        <taxon>Eukaryota</taxon>
        <taxon>Viridiplantae</taxon>
        <taxon>Streptophyta</taxon>
        <taxon>Embryophyta</taxon>
        <taxon>Tracheophyta</taxon>
        <taxon>Spermatophyta</taxon>
        <taxon>Magnoliopsida</taxon>
        <taxon>eudicotyledons</taxon>
        <taxon>Gunneridae</taxon>
        <taxon>Pentapetalae</taxon>
        <taxon>asterids</taxon>
        <taxon>campanulids</taxon>
        <taxon>Asterales</taxon>
        <taxon>Asteraceae</taxon>
        <taxon>Asteroideae</taxon>
        <taxon>Heliantheae alliance</taxon>
        <taxon>Millerieae</taxon>
        <taxon>Smallanthus</taxon>
    </lineage>
</organism>
<dbReference type="EMBL" id="CM042021">
    <property type="protein sequence ID" value="KAI3820117.1"/>
    <property type="molecule type" value="Genomic_DNA"/>
</dbReference>